<protein>
    <submittedName>
        <fullName evidence="9">Acyl-CoA dehydrogenase</fullName>
    </submittedName>
</protein>
<dbReference type="PANTHER" id="PTHR43884:SF12">
    <property type="entry name" value="ISOVALERYL-COA DEHYDROGENASE, MITOCHONDRIAL-RELATED"/>
    <property type="match status" value="1"/>
</dbReference>
<dbReference type="GO" id="GO:0050660">
    <property type="term" value="F:flavin adenine dinucleotide binding"/>
    <property type="evidence" value="ECO:0007669"/>
    <property type="project" value="InterPro"/>
</dbReference>
<dbReference type="Gene3D" id="2.40.110.10">
    <property type="entry name" value="Butyryl-CoA Dehydrogenase, subunit A, domain 2"/>
    <property type="match status" value="1"/>
</dbReference>
<dbReference type="Gene3D" id="1.10.540.10">
    <property type="entry name" value="Acyl-CoA dehydrogenase/oxidase, N-terminal domain"/>
    <property type="match status" value="1"/>
</dbReference>
<dbReference type="InterPro" id="IPR037069">
    <property type="entry name" value="AcylCoA_DH/ox_N_sf"/>
</dbReference>
<evidence type="ECO:0000259" key="8">
    <source>
        <dbReference type="Pfam" id="PF02771"/>
    </source>
</evidence>
<dbReference type="AlphaFoldDB" id="A0A562I2P4"/>
<comment type="caution">
    <text evidence="9">The sequence shown here is derived from an EMBL/GenBank/DDBJ whole genome shotgun (WGS) entry which is preliminary data.</text>
</comment>
<gene>
    <name evidence="9" type="ORF">JD77_00253</name>
</gene>
<feature type="domain" description="Acyl-CoA dehydrogenase/oxidase N-terminal" evidence="8">
    <location>
        <begin position="9"/>
        <end position="121"/>
    </location>
</feature>
<comment type="similarity">
    <text evidence="2 5">Belongs to the acyl-CoA dehydrogenase family.</text>
</comment>
<dbReference type="InterPro" id="IPR046373">
    <property type="entry name" value="Acyl-CoA_Oxase/DH_mid-dom_sf"/>
</dbReference>
<dbReference type="InterPro" id="IPR006091">
    <property type="entry name" value="Acyl-CoA_Oxase/DH_mid-dom"/>
</dbReference>
<comment type="cofactor">
    <cofactor evidence="1 5">
        <name>FAD</name>
        <dbReference type="ChEBI" id="CHEBI:57692"/>
    </cofactor>
</comment>
<reference evidence="9 10" key="1">
    <citation type="submission" date="2019-07" db="EMBL/GenBank/DDBJ databases">
        <title>R&amp;d 2014.</title>
        <authorList>
            <person name="Klenk H.-P."/>
        </authorList>
    </citation>
    <scope>NUCLEOTIDE SEQUENCE [LARGE SCALE GENOMIC DNA]</scope>
    <source>
        <strain evidence="9 10">DSM 43868</strain>
    </source>
</reference>
<keyword evidence="10" id="KW-1185">Reference proteome</keyword>
<evidence type="ECO:0000256" key="2">
    <source>
        <dbReference type="ARBA" id="ARBA00009347"/>
    </source>
</evidence>
<feature type="domain" description="Acyl-CoA oxidase/dehydrogenase middle" evidence="7">
    <location>
        <begin position="127"/>
        <end position="221"/>
    </location>
</feature>
<keyword evidence="4 5" id="KW-0274">FAD</keyword>
<dbReference type="OrthoDB" id="8876745at2"/>
<evidence type="ECO:0000256" key="5">
    <source>
        <dbReference type="RuleBase" id="RU362125"/>
    </source>
</evidence>
<evidence type="ECO:0000313" key="9">
    <source>
        <dbReference type="EMBL" id="TWH65317.1"/>
    </source>
</evidence>
<dbReference type="InterPro" id="IPR009075">
    <property type="entry name" value="AcylCo_DH/oxidase_C"/>
</dbReference>
<organism evidence="9 10">
    <name type="scientific">Micromonospora olivasterospora</name>
    <dbReference type="NCBI Taxonomy" id="1880"/>
    <lineage>
        <taxon>Bacteria</taxon>
        <taxon>Bacillati</taxon>
        <taxon>Actinomycetota</taxon>
        <taxon>Actinomycetes</taxon>
        <taxon>Micromonosporales</taxon>
        <taxon>Micromonosporaceae</taxon>
        <taxon>Micromonospora</taxon>
    </lineage>
</organism>
<feature type="domain" description="Acyl-CoA dehydrogenase/oxidase C-terminal" evidence="6">
    <location>
        <begin position="243"/>
        <end position="389"/>
    </location>
</feature>
<dbReference type="InterPro" id="IPR013786">
    <property type="entry name" value="AcylCoA_DH/ox_N"/>
</dbReference>
<dbReference type="InterPro" id="IPR009100">
    <property type="entry name" value="AcylCoA_DH/oxidase_NM_dom_sf"/>
</dbReference>
<dbReference type="InterPro" id="IPR036250">
    <property type="entry name" value="AcylCo_DH-like_C"/>
</dbReference>
<keyword evidence="3 5" id="KW-0285">Flavoprotein</keyword>
<dbReference type="Pfam" id="PF00441">
    <property type="entry name" value="Acyl-CoA_dh_1"/>
    <property type="match status" value="1"/>
</dbReference>
<dbReference type="GO" id="GO:0003995">
    <property type="term" value="F:acyl-CoA dehydrogenase activity"/>
    <property type="evidence" value="ECO:0007669"/>
    <property type="project" value="TreeGrafter"/>
</dbReference>
<dbReference type="RefSeq" id="WP_145772671.1">
    <property type="nucleotide sequence ID" value="NZ_BAAATQ010000384.1"/>
</dbReference>
<accession>A0A562I2P4</accession>
<dbReference type="Pfam" id="PF02771">
    <property type="entry name" value="Acyl-CoA_dh_N"/>
    <property type="match status" value="1"/>
</dbReference>
<evidence type="ECO:0000256" key="4">
    <source>
        <dbReference type="ARBA" id="ARBA00022827"/>
    </source>
</evidence>
<name>A0A562I2P4_MICOL</name>
<keyword evidence="5" id="KW-0560">Oxidoreductase</keyword>
<dbReference type="EMBL" id="VLKE01000001">
    <property type="protein sequence ID" value="TWH65317.1"/>
    <property type="molecule type" value="Genomic_DNA"/>
</dbReference>
<dbReference type="Gene3D" id="1.20.140.10">
    <property type="entry name" value="Butyryl-CoA Dehydrogenase, subunit A, domain 3"/>
    <property type="match status" value="1"/>
</dbReference>
<evidence type="ECO:0000259" key="6">
    <source>
        <dbReference type="Pfam" id="PF00441"/>
    </source>
</evidence>
<evidence type="ECO:0000313" key="10">
    <source>
        <dbReference type="Proteomes" id="UP000319825"/>
    </source>
</evidence>
<evidence type="ECO:0000256" key="3">
    <source>
        <dbReference type="ARBA" id="ARBA00022630"/>
    </source>
</evidence>
<dbReference type="Pfam" id="PF02770">
    <property type="entry name" value="Acyl-CoA_dh_M"/>
    <property type="match status" value="1"/>
</dbReference>
<evidence type="ECO:0000256" key="1">
    <source>
        <dbReference type="ARBA" id="ARBA00001974"/>
    </source>
</evidence>
<proteinExistence type="inferred from homology"/>
<dbReference type="SUPFAM" id="SSF56645">
    <property type="entry name" value="Acyl-CoA dehydrogenase NM domain-like"/>
    <property type="match status" value="1"/>
</dbReference>
<dbReference type="PANTHER" id="PTHR43884">
    <property type="entry name" value="ACYL-COA DEHYDROGENASE"/>
    <property type="match status" value="1"/>
</dbReference>
<dbReference type="SUPFAM" id="SSF47203">
    <property type="entry name" value="Acyl-CoA dehydrogenase C-terminal domain-like"/>
    <property type="match status" value="1"/>
</dbReference>
<evidence type="ECO:0000259" key="7">
    <source>
        <dbReference type="Pfam" id="PF02770"/>
    </source>
</evidence>
<dbReference type="Proteomes" id="UP000319825">
    <property type="component" value="Unassembled WGS sequence"/>
</dbReference>
<sequence>MSVGLDISNELKAYRESLKEWGREAVRPYAREADETHALPGLAATILDSAPVPLDRYDVPTDGLPPVPDGDIVRRNVWYEAVAYCDIWLSEALSRGVGHLVVDAVGTAEQKERWLRPVLEGGRITSLGLSEPDAGSDTSRIATTATREGDVWRINGSKMYCSYGAIADYVVVFASTDRERGRSAILPFIVEKDTPGLTVLRHNEDKLGLRCWTTSQLAFDDLIVPADHQLGWTGEAATSLTANGLDAALASLNHNRPNVSAQSVGLAQAALDLTADLLRDDRASFSPNRWRLVETELEQMNAALHRSRTMNLHAQALADTGVHNRLEASAAKAYGPPTSERVVRRCMQLLGPDGSSNELLLEKWYRDVKILDIFEGTGQIMRLLISRQLMGRRAAS</sequence>